<dbReference type="InterPro" id="IPR055998">
    <property type="entry name" value="DUF7576"/>
</dbReference>
<dbReference type="OrthoDB" id="169264at2157"/>
<sequence length="89" mass="10015">MNEDTDDRESEDSTTAASPMGTPVCSHCGSPIETTDWFPIVTETTENGSVVLHSFCDEACQDAWNRQQSDEQQQSERRQSESRQETNVE</sequence>
<proteinExistence type="predicted"/>
<feature type="compositionally biased region" description="Acidic residues" evidence="1">
    <location>
        <begin position="1"/>
        <end position="12"/>
    </location>
</feature>
<keyword evidence="3" id="KW-1185">Reference proteome</keyword>
<dbReference type="Proteomes" id="UP000186914">
    <property type="component" value="Unassembled WGS sequence"/>
</dbReference>
<dbReference type="EMBL" id="FTNO01000001">
    <property type="protein sequence ID" value="SIQ81693.1"/>
    <property type="molecule type" value="Genomic_DNA"/>
</dbReference>
<dbReference type="RefSeq" id="WP_076427654.1">
    <property type="nucleotide sequence ID" value="NZ_FTNO01000001.1"/>
</dbReference>
<accession>A0A1N6VUX3</accession>
<protein>
    <recommendedName>
        <fullName evidence="4">MYM-type Zinc finger with FCS sequence motif-containing protein</fullName>
    </recommendedName>
</protein>
<reference evidence="3" key="1">
    <citation type="submission" date="2017-01" db="EMBL/GenBank/DDBJ databases">
        <authorList>
            <person name="Varghese N."/>
            <person name="Submissions S."/>
        </authorList>
    </citation>
    <scope>NUCLEOTIDE SEQUENCE [LARGE SCALE GENOMIC DNA]</scope>
    <source>
        <strain evidence="3">CGMCC 1.7737</strain>
    </source>
</reference>
<feature type="compositionally biased region" description="Basic and acidic residues" evidence="1">
    <location>
        <begin position="74"/>
        <end position="89"/>
    </location>
</feature>
<evidence type="ECO:0000256" key="1">
    <source>
        <dbReference type="SAM" id="MobiDB-lite"/>
    </source>
</evidence>
<evidence type="ECO:0000313" key="2">
    <source>
        <dbReference type="EMBL" id="SIQ81693.1"/>
    </source>
</evidence>
<evidence type="ECO:0000313" key="3">
    <source>
        <dbReference type="Proteomes" id="UP000186914"/>
    </source>
</evidence>
<feature type="region of interest" description="Disordered" evidence="1">
    <location>
        <begin position="1"/>
        <end position="29"/>
    </location>
</feature>
<dbReference type="Pfam" id="PF24461">
    <property type="entry name" value="DUF7576"/>
    <property type="match status" value="1"/>
</dbReference>
<organism evidence="2 3">
    <name type="scientific">Haladaptatus litoreus</name>
    <dbReference type="NCBI Taxonomy" id="553468"/>
    <lineage>
        <taxon>Archaea</taxon>
        <taxon>Methanobacteriati</taxon>
        <taxon>Methanobacteriota</taxon>
        <taxon>Stenosarchaea group</taxon>
        <taxon>Halobacteria</taxon>
        <taxon>Halobacteriales</taxon>
        <taxon>Haladaptataceae</taxon>
        <taxon>Haladaptatus</taxon>
    </lineage>
</organism>
<evidence type="ECO:0008006" key="4">
    <source>
        <dbReference type="Google" id="ProtNLM"/>
    </source>
</evidence>
<name>A0A1N6VUX3_9EURY</name>
<dbReference type="AlphaFoldDB" id="A0A1N6VUX3"/>
<gene>
    <name evidence="2" type="ORF">SAMN05421858_0498</name>
</gene>
<feature type="region of interest" description="Disordered" evidence="1">
    <location>
        <begin position="65"/>
        <end position="89"/>
    </location>
</feature>